<feature type="transmembrane region" description="Helical" evidence="1">
    <location>
        <begin position="7"/>
        <end position="25"/>
    </location>
</feature>
<evidence type="ECO:0000256" key="1">
    <source>
        <dbReference type="SAM" id="Phobius"/>
    </source>
</evidence>
<keyword evidence="1" id="KW-1133">Transmembrane helix</keyword>
<keyword evidence="3" id="KW-1185">Reference proteome</keyword>
<dbReference type="EMBL" id="JNGW01000096">
    <property type="protein sequence ID" value="KDR51724.1"/>
    <property type="molecule type" value="Genomic_DNA"/>
</dbReference>
<evidence type="ECO:0000313" key="2">
    <source>
        <dbReference type="EMBL" id="KDR51724.1"/>
    </source>
</evidence>
<dbReference type="AlphaFoldDB" id="A0A069QI78"/>
<keyword evidence="1" id="KW-0812">Transmembrane</keyword>
<sequence>MKVITNWRYYVLAMLAVAAMTAIFSEPAGEGMLLWVSSMTISKTTGLALGYAFYRGVRYWGQKGKLPELIKLAKED</sequence>
<gene>
    <name evidence="2" type="ORF">HMPREF1991_02237</name>
</gene>
<name>A0A069QI78_HOYLO</name>
<evidence type="ECO:0000313" key="3">
    <source>
        <dbReference type="Proteomes" id="UP000027442"/>
    </source>
</evidence>
<comment type="caution">
    <text evidence="2">The sequence shown here is derived from an EMBL/GenBank/DDBJ whole genome shotgun (WGS) entry which is preliminary data.</text>
</comment>
<reference evidence="2 3" key="1">
    <citation type="submission" date="2013-08" db="EMBL/GenBank/DDBJ databases">
        <authorList>
            <person name="Weinstock G."/>
            <person name="Sodergren E."/>
            <person name="Wylie T."/>
            <person name="Fulton L."/>
            <person name="Fulton R."/>
            <person name="Fronick C."/>
            <person name="O'Laughlin M."/>
            <person name="Godfrey J."/>
            <person name="Miner T."/>
            <person name="Herter B."/>
            <person name="Appelbaum E."/>
            <person name="Cordes M."/>
            <person name="Lek S."/>
            <person name="Wollam A."/>
            <person name="Pepin K.H."/>
            <person name="Palsikar V.B."/>
            <person name="Mitreva M."/>
            <person name="Wilson R.K."/>
        </authorList>
    </citation>
    <scope>NUCLEOTIDE SEQUENCE [LARGE SCALE GENOMIC DNA]</scope>
    <source>
        <strain evidence="2 3">ATCC 15930</strain>
    </source>
</reference>
<organism evidence="2 3">
    <name type="scientific">Hoylesella loescheii DSM 19665 = JCM 12249 = ATCC 15930</name>
    <dbReference type="NCBI Taxonomy" id="1122985"/>
    <lineage>
        <taxon>Bacteria</taxon>
        <taxon>Pseudomonadati</taxon>
        <taxon>Bacteroidota</taxon>
        <taxon>Bacteroidia</taxon>
        <taxon>Bacteroidales</taxon>
        <taxon>Prevotellaceae</taxon>
        <taxon>Hoylesella</taxon>
    </lineage>
</organism>
<proteinExistence type="predicted"/>
<keyword evidence="1" id="KW-0472">Membrane</keyword>
<dbReference type="PATRIC" id="fig|1122985.7.peg.2318"/>
<accession>A0A069QI78</accession>
<feature type="transmembrane region" description="Helical" evidence="1">
    <location>
        <begin position="31"/>
        <end position="54"/>
    </location>
</feature>
<dbReference type="RefSeq" id="WP_018967398.1">
    <property type="nucleotide sequence ID" value="NZ_KB899214.1"/>
</dbReference>
<protein>
    <submittedName>
        <fullName evidence="2">Uncharacterized protein</fullName>
    </submittedName>
</protein>
<dbReference type="Proteomes" id="UP000027442">
    <property type="component" value="Unassembled WGS sequence"/>
</dbReference>
<dbReference type="HOGENOM" id="CLU_199039_0_0_10"/>